<gene>
    <name evidence="1" type="ORF">PAN0_038c6325</name>
</gene>
<dbReference type="EMBL" id="DF830105">
    <property type="protein sequence ID" value="GAK68092.1"/>
    <property type="molecule type" value="Genomic_DNA"/>
</dbReference>
<evidence type="ECO:0000313" key="2">
    <source>
        <dbReference type="Proteomes" id="UP000053758"/>
    </source>
</evidence>
<dbReference type="GeneID" id="26307134"/>
<dbReference type="HOGENOM" id="CLU_112572_0_0_1"/>
<evidence type="ECO:0000313" key="1">
    <source>
        <dbReference type="EMBL" id="GAK68092.1"/>
    </source>
</evidence>
<dbReference type="AlphaFoldDB" id="A0A081CN46"/>
<name>A0A081CN46_PSEA2</name>
<proteinExistence type="predicted"/>
<reference evidence="2" key="1">
    <citation type="journal article" date="2014" name="Genome Announc.">
        <title>Draft Genome Sequence of the Yeast Pseudozyma antarctica Type Strain JCM10317, a Producer of the Glycolipid Biosurfactants, Mannosylerythritol Lipids.</title>
        <authorList>
            <person name="Saika A."/>
            <person name="Koike H."/>
            <person name="Hori T."/>
            <person name="Fukuoka T."/>
            <person name="Sato S."/>
            <person name="Habe H."/>
            <person name="Kitamoto D."/>
            <person name="Morita T."/>
        </authorList>
    </citation>
    <scope>NUCLEOTIDE SEQUENCE [LARGE SCALE GENOMIC DNA]</scope>
    <source>
        <strain evidence="2">JCM 10317</strain>
    </source>
</reference>
<dbReference type="OrthoDB" id="2224399at2759"/>
<sequence length="193" mass="21100">MIRLITLVEWLDCNPSQVAIQALTDSEPPRPEVKAYSDVVYHNYRSLGLSLQYEPSSSGKAASKCDVHDLRLAAIDVYSARDDKSWTCFPRLPIQVDLLPQDEVEKPTSITLDSTGKDLVSSLGEPHRKGGGANDRAGPAAWLEWSLDIQSNGKATPVKIQVELAGTGARGADRWNAERAGSCPWSVINISRQ</sequence>
<accession>A0A081CN46</accession>
<keyword evidence="2" id="KW-1185">Reference proteome</keyword>
<dbReference type="RefSeq" id="XP_014653713.1">
    <property type="nucleotide sequence ID" value="XM_014798227.1"/>
</dbReference>
<dbReference type="Proteomes" id="UP000053758">
    <property type="component" value="Unassembled WGS sequence"/>
</dbReference>
<protein>
    <submittedName>
        <fullName evidence="1">Uncharacterized protein</fullName>
    </submittedName>
</protein>
<organism evidence="1 2">
    <name type="scientific">Pseudozyma antarctica</name>
    <name type="common">Yeast</name>
    <name type="synonym">Candida antarctica</name>
    <dbReference type="NCBI Taxonomy" id="84753"/>
    <lineage>
        <taxon>Eukaryota</taxon>
        <taxon>Fungi</taxon>
        <taxon>Dikarya</taxon>
        <taxon>Basidiomycota</taxon>
        <taxon>Ustilaginomycotina</taxon>
        <taxon>Ustilaginomycetes</taxon>
        <taxon>Ustilaginales</taxon>
        <taxon>Ustilaginaceae</taxon>
        <taxon>Moesziomyces</taxon>
    </lineage>
</organism>